<evidence type="ECO:0000313" key="1">
    <source>
        <dbReference type="EMBL" id="KRO40636.1"/>
    </source>
</evidence>
<proteinExistence type="predicted"/>
<sequence length="229" mass="26332">MIINRFEYPELVRVEKNDVRYYRDSKENLVPSVTTILSATGDHSGIDSWKRRVGPKTAKEVVDEATTIGTAVHLAIENYLSSKEWQNFTDDRFGLMAEQIAKRFIDDCLGDIDEVWGLESGLFVDGLYAGTADCIGVFKGMPAIIDFKTAKKIKRKDWITDYFLQGAAYANAHNVMFNTEIDAIAILMVDRDLLFKEFLIKKSEFDNFTNQWKQRIIEFYKTNEILGRE</sequence>
<reference evidence="2" key="1">
    <citation type="submission" date="2015-10" db="EMBL/GenBank/DDBJ databases">
        <title>Metagenome-Assembled Genomes uncover a global brackish microbiome.</title>
        <authorList>
            <person name="Hugerth L.W."/>
            <person name="Larsson J."/>
            <person name="Alneberg J."/>
            <person name="Lindh M.V."/>
            <person name="Legrand C."/>
            <person name="Pinhassi J."/>
            <person name="Andersson A."/>
        </authorList>
    </citation>
    <scope>NUCLEOTIDE SEQUENCE [LARGE SCALE GENOMIC DNA]</scope>
</reference>
<gene>
    <name evidence="1" type="ORF">ABR63_01465</name>
</gene>
<dbReference type="Proteomes" id="UP000050874">
    <property type="component" value="Unassembled WGS sequence"/>
</dbReference>
<dbReference type="EMBL" id="LIAV01000082">
    <property type="protein sequence ID" value="KRO40636.1"/>
    <property type="molecule type" value="Genomic_DNA"/>
</dbReference>
<dbReference type="PANTHER" id="PTHR31340">
    <property type="entry name" value="MITOCHONDRIAL GENOME MAINTENANCE EXONUCLEASE 1"/>
    <property type="match status" value="1"/>
</dbReference>
<protein>
    <submittedName>
        <fullName evidence="1">Preprotein translocase subunit TatA</fullName>
    </submittedName>
</protein>
<accession>A0A0R2PS32</accession>
<name>A0A0R2PS32_9GAMM</name>
<comment type="caution">
    <text evidence="1">The sequence shown here is derived from an EMBL/GenBank/DDBJ whole genome shotgun (WGS) entry which is preliminary data.</text>
</comment>
<dbReference type="AlphaFoldDB" id="A0A0R2PS32"/>
<organism evidence="1 2">
    <name type="scientific">SAR86 cluster bacterium BACL1 MAG-120920-bin57</name>
    <dbReference type="NCBI Taxonomy" id="1655571"/>
    <lineage>
        <taxon>Bacteria</taxon>
        <taxon>Pseudomonadati</taxon>
        <taxon>Pseudomonadota</taxon>
        <taxon>Gammaproteobacteria</taxon>
        <taxon>SAR86 cluster</taxon>
    </lineage>
</organism>
<dbReference type="PANTHER" id="PTHR31340:SF3">
    <property type="entry name" value="MITOCHONDRIAL GENOME MAINTENANCE EXONUCLEASE 1"/>
    <property type="match status" value="1"/>
</dbReference>
<dbReference type="InterPro" id="IPR011604">
    <property type="entry name" value="PDDEXK-like_dom_sf"/>
</dbReference>
<dbReference type="Gene3D" id="3.90.320.10">
    <property type="match status" value="1"/>
</dbReference>
<evidence type="ECO:0000313" key="2">
    <source>
        <dbReference type="Proteomes" id="UP000050874"/>
    </source>
</evidence>